<sequence length="1469" mass="151697">MHEYGDPGRSYQMPLDGSAPPSPAGSAPASPAKSGKFSWGFGRKSRTPSPNASIFAGRDDDNQDGSGTCGRKASASPSSFVVKSVIRQPGGVSLDAQSPSSPGGTWSASASDPSQQFGADAGGNVHNNSYQRQKSRPVMSLGVPAGGPGGGVGYGGAHSSNDGRPEAEMRYAAATNAGALSFQPAAHAPRSPPSSPTRPASPGGGISAQQFQRKVRDRQNSIQNLREQPRQASPVIETRRAADIAADARASSRDAGWTREPDVSHQAWNGPGPQQQMQLSHDGRPLPPPHGQPFPANMNHASGGASPISIPNFNGGRGGRDDAGPPDSPFGTPSPYDRHSPAGPGGPFGPPSPGFDRADGPDPRGRSSSPGFAGLFKGIFGRSPKVDQNSALPSTGMYDDEHAWMQGDMGSNAPYDASRNSPSPSAFHAGAGAGGPPVSSLIIRGPAPAPKSSIPSPLRFGASGLPPTGPDPDEEEAARQKRESMLQARRIIDQERHQAIDDAVQRKPSTGPDSPWSPRQVVHDMPLAAPPGRGANESVGKGVNPAGRKPVPRMGSEDERAAAMSSSRKEPPAGGDALSRLESMLTPAQRIIQETRSRQLAQERADADKIARATVAQANALSQQPPTITPVVQPATPQHQTVSAIVNQDKGKARQVDPPTDDDLRNGAGEIPVRRGSKKSPTKQVRILAAPTEATAPSDPTPVPSVVSRPAQAPAPAPAPAPSAGPGSRTGSNLMPGAGPLPKDMTMTDALQLMMVRFYRFERYSIPLLRFLETRLVDIERDAQIALHQTDALSLNSARDREMDLWVGEMTGMMKHEIGQLRAACQEIKEGREIVAEVAQRMKVNDDKASEAAAGQTVRVVPTPATAPKANPPAIASTPVAVPASSGKTSSEVSDVLGSRKVPGSNGPVAVPLSAFGTASKVALIPATLKAVPRPDVRSASPSSITADPGLGVSQKLEPQPFMVPVSDVSSNQQSKVSSSHPIRHTNISSASFQSTVPILPAPDRDILSDFLADVEVKSPSVDAAARRAAAAALPAADRRSPSPTGKARPRYTSALGGSVLDSTTRTRSPERAPAEVLTRPIAFALQDRADSPGPSEADTSRSTQSVENRLKALLRGPESAAAVLEKSPTMAEAELEKEVMMGHATSPPVTEHLRWRSKESGTSEFSTPDPTTPNGASFNKESFFSGFAQGGGRATPPPLSSSPDKAAGVFGLAPNRHLKGSSSSSLGNGIIANATVAVAAIAPPTSTRSGTMPLHTAGASSSSGSATTKGILRNPSPTRLNVASMQPVLGSPSKQTTSPADYAGVPQEKADSIKTATHASDTLRARAASYLKASAATEPVAEGLSPKPGSWASPRLPASAPMGDSSGTSSSADTAAAPSPSSASSDIKTRLEGLPGGSGGSTVRSSTWMASDSTNTKDAGRSNGTGTGTGTWGTTTTSQFRRASNSNAGAVGANATLKQKLAFFDAAR</sequence>
<feature type="compositionally biased region" description="Low complexity" evidence="1">
    <location>
        <begin position="1257"/>
        <end position="1271"/>
    </location>
</feature>
<feature type="region of interest" description="Disordered" evidence="1">
    <location>
        <begin position="1246"/>
        <end position="1310"/>
    </location>
</feature>
<organism evidence="2 3">
    <name type="scientific">Tilletia laevis</name>
    <dbReference type="NCBI Taxonomy" id="157183"/>
    <lineage>
        <taxon>Eukaryota</taxon>
        <taxon>Fungi</taxon>
        <taxon>Dikarya</taxon>
        <taxon>Basidiomycota</taxon>
        <taxon>Ustilaginomycotina</taxon>
        <taxon>Exobasidiomycetes</taxon>
        <taxon>Tilletiales</taxon>
        <taxon>Tilletiaceae</taxon>
        <taxon>Tilletia</taxon>
    </lineage>
</organism>
<dbReference type="EMBL" id="CAJHJF010005461">
    <property type="protein sequence ID" value="CAD6950198.1"/>
    <property type="molecule type" value="Genomic_DNA"/>
</dbReference>
<feature type="compositionally biased region" description="Basic and acidic residues" evidence="1">
    <location>
        <begin position="555"/>
        <end position="571"/>
    </location>
</feature>
<feature type="region of interest" description="Disordered" evidence="1">
    <location>
        <begin position="863"/>
        <end position="900"/>
    </location>
</feature>
<feature type="region of interest" description="Disordered" evidence="1">
    <location>
        <begin position="1158"/>
        <end position="1204"/>
    </location>
</feature>
<feature type="region of interest" description="Disordered" evidence="1">
    <location>
        <begin position="645"/>
        <end position="739"/>
    </location>
</feature>
<feature type="compositionally biased region" description="Basic and acidic residues" evidence="1">
    <location>
        <begin position="250"/>
        <end position="263"/>
    </location>
</feature>
<protein>
    <submittedName>
        <fullName evidence="2">Uncharacterized protein</fullName>
    </submittedName>
</protein>
<feature type="region of interest" description="Disordered" evidence="1">
    <location>
        <begin position="1032"/>
        <end position="1074"/>
    </location>
</feature>
<feature type="compositionally biased region" description="Polar residues" evidence="1">
    <location>
        <begin position="95"/>
        <end position="117"/>
    </location>
</feature>
<feature type="region of interest" description="Disordered" evidence="1">
    <location>
        <begin position="1087"/>
        <end position="1107"/>
    </location>
</feature>
<keyword evidence="3" id="KW-1185">Reference proteome</keyword>
<feature type="compositionally biased region" description="Basic and acidic residues" evidence="1">
    <location>
        <begin position="477"/>
        <end position="505"/>
    </location>
</feature>
<evidence type="ECO:0000313" key="3">
    <source>
        <dbReference type="Proteomes" id="UP000836404"/>
    </source>
</evidence>
<feature type="region of interest" description="Disordered" evidence="1">
    <location>
        <begin position="1"/>
        <end position="579"/>
    </location>
</feature>
<reference evidence="2 3" key="1">
    <citation type="submission" date="2020-10" db="EMBL/GenBank/DDBJ databases">
        <authorList>
            <person name="Sedaghatjoo S."/>
        </authorList>
    </citation>
    <scope>NUCLEOTIDE SEQUENCE [LARGE SCALE GENOMIC DNA]</scope>
    <source>
        <strain evidence="2 3">LLFL</strain>
    </source>
</reference>
<feature type="region of interest" description="Disordered" evidence="1">
    <location>
        <begin position="1337"/>
        <end position="1439"/>
    </location>
</feature>
<feature type="compositionally biased region" description="Low complexity" evidence="1">
    <location>
        <begin position="694"/>
        <end position="712"/>
    </location>
</feature>
<feature type="compositionally biased region" description="Polar residues" evidence="1">
    <location>
        <begin position="1409"/>
        <end position="1418"/>
    </location>
</feature>
<feature type="compositionally biased region" description="Low complexity" evidence="1">
    <location>
        <begin position="863"/>
        <end position="876"/>
    </location>
</feature>
<feature type="compositionally biased region" description="Low complexity" evidence="1">
    <location>
        <begin position="24"/>
        <end position="36"/>
    </location>
</feature>
<dbReference type="Proteomes" id="UP000836404">
    <property type="component" value="Unassembled WGS sequence"/>
</dbReference>
<feature type="compositionally biased region" description="Pro residues" evidence="1">
    <location>
        <begin position="713"/>
        <end position="723"/>
    </location>
</feature>
<accession>A0A9N8M0U8</accession>
<feature type="compositionally biased region" description="Polar residues" evidence="1">
    <location>
        <begin position="1163"/>
        <end position="1183"/>
    </location>
</feature>
<gene>
    <name evidence="2" type="ORF">JKILLFL_G3912</name>
</gene>
<name>A0A9N8M0U8_9BASI</name>
<evidence type="ECO:0000256" key="1">
    <source>
        <dbReference type="SAM" id="MobiDB-lite"/>
    </source>
</evidence>
<feature type="compositionally biased region" description="Basic and acidic residues" evidence="1">
    <location>
        <begin position="356"/>
        <end position="365"/>
    </location>
</feature>
<comment type="caution">
    <text evidence="2">The sequence shown here is derived from an EMBL/GenBank/DDBJ whole genome shotgun (WGS) entry which is preliminary data.</text>
</comment>
<feature type="region of interest" description="Disordered" evidence="1">
    <location>
        <begin position="934"/>
        <end position="953"/>
    </location>
</feature>
<feature type="compositionally biased region" description="Gly residues" evidence="1">
    <location>
        <begin position="144"/>
        <end position="156"/>
    </location>
</feature>
<proteinExistence type="predicted"/>
<evidence type="ECO:0000313" key="2">
    <source>
        <dbReference type="EMBL" id="CAD6950198.1"/>
    </source>
</evidence>
<feature type="compositionally biased region" description="Polar residues" evidence="1">
    <location>
        <begin position="1276"/>
        <end position="1285"/>
    </location>
</feature>
<feature type="compositionally biased region" description="Low complexity" evidence="1">
    <location>
        <begin position="421"/>
        <end position="440"/>
    </location>
</feature>
<feature type="compositionally biased region" description="Low complexity" evidence="1">
    <location>
        <begin position="1360"/>
        <end position="1387"/>
    </location>
</feature>